<comment type="subunit">
    <text evidence="9">Homotetramer.</text>
</comment>
<dbReference type="Proteomes" id="UP000468443">
    <property type="component" value="Unassembled WGS sequence"/>
</dbReference>
<evidence type="ECO:0000256" key="13">
    <source>
        <dbReference type="RuleBase" id="RU004165"/>
    </source>
</evidence>
<dbReference type="PIRSF" id="PIRSF035805">
    <property type="entry name" value="TK_cell"/>
    <property type="match status" value="1"/>
</dbReference>
<evidence type="ECO:0000313" key="14">
    <source>
        <dbReference type="EMBL" id="NER10085.1"/>
    </source>
</evidence>
<evidence type="ECO:0000256" key="8">
    <source>
        <dbReference type="ARBA" id="ARBA00022840"/>
    </source>
</evidence>
<keyword evidence="5 9" id="KW-0808">Transferase</keyword>
<feature type="binding site" evidence="11">
    <location>
        <position position="178"/>
    </location>
    <ligand>
        <name>substrate</name>
    </ligand>
</feature>
<feature type="binding site" evidence="9">
    <location>
        <begin position="21"/>
        <end position="28"/>
    </location>
    <ligand>
        <name>ATP</name>
        <dbReference type="ChEBI" id="CHEBI:30616"/>
    </ligand>
</feature>
<sequence length="220" mass="24870">MFLENTVNHKEQFGWIEVISGSMFSGKTEELIRRLKRAKFARQKVEIFKPIIDTRYSDERVVSHDENEIRSTPVPTAGHIRMLAEDCDVVGIDEAQFFDDEIVSVCNDLANKGVRVVVAGLDMDFKGNPFGPMPALMATAEYVTKVHAVCTRTGNLANYSFRKSDNDSLVLLGETEEYEPLSRAAFFKAMLREKVKAMEVDSEEVLLPPSTDEKTKRKKT</sequence>
<evidence type="ECO:0000256" key="12">
    <source>
        <dbReference type="RuleBase" id="RU000544"/>
    </source>
</evidence>
<dbReference type="GO" id="GO:0071897">
    <property type="term" value="P:DNA biosynthetic process"/>
    <property type="evidence" value="ECO:0007669"/>
    <property type="project" value="UniProtKB-KW"/>
</dbReference>
<dbReference type="GO" id="GO:0005829">
    <property type="term" value="C:cytosol"/>
    <property type="evidence" value="ECO:0007669"/>
    <property type="project" value="TreeGrafter"/>
</dbReference>
<dbReference type="PANTHER" id="PTHR11441:SF0">
    <property type="entry name" value="THYMIDINE KINASE, CYTOSOLIC"/>
    <property type="match status" value="1"/>
</dbReference>
<keyword evidence="7 9" id="KW-0418">Kinase</keyword>
<keyword evidence="8 9" id="KW-0067">ATP-binding</keyword>
<evidence type="ECO:0000256" key="9">
    <source>
        <dbReference type="HAMAP-Rule" id="MF_00124"/>
    </source>
</evidence>
<evidence type="ECO:0000256" key="11">
    <source>
        <dbReference type="PIRSR" id="PIRSR035805-2"/>
    </source>
</evidence>
<feature type="active site" description="Proton acceptor" evidence="9 10">
    <location>
        <position position="94"/>
    </location>
</feature>
<dbReference type="SUPFAM" id="SSF52540">
    <property type="entry name" value="P-loop containing nucleoside triphosphate hydrolases"/>
    <property type="match status" value="1"/>
</dbReference>
<keyword evidence="15" id="KW-1185">Reference proteome</keyword>
<dbReference type="Gene3D" id="3.40.50.300">
    <property type="entry name" value="P-loop containing nucleotide triphosphate hydrolases"/>
    <property type="match status" value="1"/>
</dbReference>
<protein>
    <recommendedName>
        <fullName evidence="2 9">Thymidine kinase</fullName>
        <ecNumber evidence="2 9">2.7.1.21</ecNumber>
    </recommendedName>
</protein>
<accession>A0A6P0UA42</accession>
<dbReference type="RefSeq" id="WP_163692108.1">
    <property type="nucleotide sequence ID" value="NZ_FXTW01000001.1"/>
</dbReference>
<dbReference type="HAMAP" id="MF_00124">
    <property type="entry name" value="Thymidine_kinase"/>
    <property type="match status" value="1"/>
</dbReference>
<comment type="subcellular location">
    <subcellularLocation>
        <location evidence="9">Cytoplasm</location>
    </subcellularLocation>
</comment>
<dbReference type="InterPro" id="IPR001267">
    <property type="entry name" value="Thymidine_kinase"/>
</dbReference>
<feature type="binding site" evidence="9">
    <location>
        <begin position="93"/>
        <end position="96"/>
    </location>
    <ligand>
        <name>ATP</name>
        <dbReference type="ChEBI" id="CHEBI:30616"/>
    </ligand>
</feature>
<dbReference type="FunFam" id="3.40.50.300:FF:000384">
    <property type="entry name" value="Thymidine kinase"/>
    <property type="match status" value="1"/>
</dbReference>
<evidence type="ECO:0000256" key="4">
    <source>
        <dbReference type="ARBA" id="ARBA00022634"/>
    </source>
</evidence>
<dbReference type="GO" id="GO:0046104">
    <property type="term" value="P:thymidine metabolic process"/>
    <property type="evidence" value="ECO:0007669"/>
    <property type="project" value="TreeGrafter"/>
</dbReference>
<evidence type="ECO:0000256" key="1">
    <source>
        <dbReference type="ARBA" id="ARBA00007587"/>
    </source>
</evidence>
<keyword evidence="6 9" id="KW-0547">Nucleotide-binding</keyword>
<evidence type="ECO:0000256" key="2">
    <source>
        <dbReference type="ARBA" id="ARBA00012118"/>
    </source>
</evidence>
<evidence type="ECO:0000256" key="10">
    <source>
        <dbReference type="PIRSR" id="PIRSR035805-1"/>
    </source>
</evidence>
<evidence type="ECO:0000256" key="6">
    <source>
        <dbReference type="ARBA" id="ARBA00022741"/>
    </source>
</evidence>
<dbReference type="SUPFAM" id="SSF57716">
    <property type="entry name" value="Glucocorticoid receptor-like (DNA-binding domain)"/>
    <property type="match status" value="1"/>
</dbReference>
<dbReference type="InterPro" id="IPR027417">
    <property type="entry name" value="P-loop_NTPase"/>
</dbReference>
<comment type="catalytic activity">
    <reaction evidence="9 12">
        <text>thymidine + ATP = dTMP + ADP + H(+)</text>
        <dbReference type="Rhea" id="RHEA:19129"/>
        <dbReference type="ChEBI" id="CHEBI:15378"/>
        <dbReference type="ChEBI" id="CHEBI:17748"/>
        <dbReference type="ChEBI" id="CHEBI:30616"/>
        <dbReference type="ChEBI" id="CHEBI:63528"/>
        <dbReference type="ChEBI" id="CHEBI:456216"/>
        <dbReference type="EC" id="2.7.1.21"/>
    </reaction>
</comment>
<keyword evidence="4 9" id="KW-0237">DNA synthesis</keyword>
<comment type="caution">
    <text evidence="9">Lacks conserved residue(s) required for the propagation of feature annotation.</text>
</comment>
<proteinExistence type="inferred from homology"/>
<evidence type="ECO:0000313" key="15">
    <source>
        <dbReference type="Proteomes" id="UP000468443"/>
    </source>
</evidence>
<dbReference type="EC" id="2.7.1.21" evidence="2 9"/>
<name>A0A6P0UA42_9FLAO</name>
<gene>
    <name evidence="9" type="primary">tdk</name>
    <name evidence="14" type="ORF">GWK09_06130</name>
</gene>
<dbReference type="GO" id="GO:0005524">
    <property type="term" value="F:ATP binding"/>
    <property type="evidence" value="ECO:0007669"/>
    <property type="project" value="UniProtKB-UniRule"/>
</dbReference>
<dbReference type="NCBIfam" id="NF003296">
    <property type="entry name" value="PRK04296.1-1"/>
    <property type="match status" value="1"/>
</dbReference>
<evidence type="ECO:0000256" key="5">
    <source>
        <dbReference type="ARBA" id="ARBA00022679"/>
    </source>
</evidence>
<dbReference type="Gene3D" id="3.30.60.20">
    <property type="match status" value="1"/>
</dbReference>
<keyword evidence="3 9" id="KW-0963">Cytoplasm</keyword>
<feature type="binding site" evidence="11">
    <location>
        <begin position="170"/>
        <end position="173"/>
    </location>
    <ligand>
        <name>substrate</name>
    </ligand>
</feature>
<reference evidence="14 15" key="1">
    <citation type="submission" date="2020-01" db="EMBL/GenBank/DDBJ databases">
        <title>Muriicola jejuensis KCTC 22299.</title>
        <authorList>
            <person name="Wang G."/>
        </authorList>
    </citation>
    <scope>NUCLEOTIDE SEQUENCE [LARGE SCALE GENOMIC DNA]</scope>
    <source>
        <strain evidence="14 15">KCTC 22299</strain>
    </source>
</reference>
<dbReference type="AlphaFoldDB" id="A0A6P0UA42"/>
<evidence type="ECO:0000256" key="3">
    <source>
        <dbReference type="ARBA" id="ARBA00022490"/>
    </source>
</evidence>
<dbReference type="GO" id="GO:0004797">
    <property type="term" value="F:thymidine kinase activity"/>
    <property type="evidence" value="ECO:0007669"/>
    <property type="project" value="UniProtKB-UniRule"/>
</dbReference>
<comment type="similarity">
    <text evidence="1 9 13">Belongs to the thymidine kinase family.</text>
</comment>
<dbReference type="Pfam" id="PF00265">
    <property type="entry name" value="TK"/>
    <property type="match status" value="1"/>
</dbReference>
<dbReference type="EMBL" id="JAABOP010000001">
    <property type="protein sequence ID" value="NER10085.1"/>
    <property type="molecule type" value="Genomic_DNA"/>
</dbReference>
<dbReference type="PANTHER" id="PTHR11441">
    <property type="entry name" value="THYMIDINE KINASE"/>
    <property type="match status" value="1"/>
</dbReference>
<comment type="caution">
    <text evidence="14">The sequence shown here is derived from an EMBL/GenBank/DDBJ whole genome shotgun (WGS) entry which is preliminary data.</text>
</comment>
<evidence type="ECO:0000256" key="7">
    <source>
        <dbReference type="ARBA" id="ARBA00022777"/>
    </source>
</evidence>
<organism evidence="14 15">
    <name type="scientific">Muriicola jejuensis</name>
    <dbReference type="NCBI Taxonomy" id="504488"/>
    <lineage>
        <taxon>Bacteria</taxon>
        <taxon>Pseudomonadati</taxon>
        <taxon>Bacteroidota</taxon>
        <taxon>Flavobacteriia</taxon>
        <taxon>Flavobacteriales</taxon>
        <taxon>Flavobacteriaceae</taxon>
        <taxon>Muriicola</taxon>
    </lineage>
</organism>